<feature type="domain" description="ABC transporter" evidence="4">
    <location>
        <begin position="1"/>
        <end position="239"/>
    </location>
</feature>
<comment type="caution">
    <text evidence="5">The sequence shown here is derived from an EMBL/GenBank/DDBJ whole genome shotgun (WGS) entry which is preliminary data.</text>
</comment>
<dbReference type="InterPro" id="IPR050763">
    <property type="entry name" value="ABC_transporter_ATP-binding"/>
</dbReference>
<dbReference type="SUPFAM" id="SSF52540">
    <property type="entry name" value="P-loop containing nucleoside triphosphate hydrolases"/>
    <property type="match status" value="1"/>
</dbReference>
<dbReference type="GO" id="GO:0005524">
    <property type="term" value="F:ATP binding"/>
    <property type="evidence" value="ECO:0007669"/>
    <property type="project" value="UniProtKB-KW"/>
</dbReference>
<organism evidence="5 6">
    <name type="scientific">Tumebacillus lipolyticus</name>
    <dbReference type="NCBI Taxonomy" id="1280370"/>
    <lineage>
        <taxon>Bacteria</taxon>
        <taxon>Bacillati</taxon>
        <taxon>Bacillota</taxon>
        <taxon>Bacilli</taxon>
        <taxon>Bacillales</taxon>
        <taxon>Alicyclobacillaceae</taxon>
        <taxon>Tumebacillus</taxon>
    </lineage>
</organism>
<keyword evidence="1" id="KW-0813">Transport</keyword>
<dbReference type="InterPro" id="IPR003593">
    <property type="entry name" value="AAA+_ATPase"/>
</dbReference>
<evidence type="ECO:0000313" key="6">
    <source>
        <dbReference type="Proteomes" id="UP001597343"/>
    </source>
</evidence>
<evidence type="ECO:0000256" key="2">
    <source>
        <dbReference type="ARBA" id="ARBA00022741"/>
    </source>
</evidence>
<evidence type="ECO:0000256" key="3">
    <source>
        <dbReference type="ARBA" id="ARBA00022840"/>
    </source>
</evidence>
<dbReference type="RefSeq" id="WP_386049393.1">
    <property type="nucleotide sequence ID" value="NZ_JBHUIO010000011.1"/>
</dbReference>
<dbReference type="Pfam" id="PF00005">
    <property type="entry name" value="ABC_tran"/>
    <property type="match status" value="1"/>
</dbReference>
<dbReference type="InterPro" id="IPR017871">
    <property type="entry name" value="ABC_transporter-like_CS"/>
</dbReference>
<sequence length="314" mass="34882">MMVNNVYEVVGLTKVYENKKVANEEISFSVAQGEVVGVLGPNGAGKSTLIKQMVGHVSPTAGEIRLFGVDVVKRADLIPQYVGYYAQRPAALDALTGYEAIYCTGRLRGMSRAAAKRETDRLIEQLDLGEVRKREIRKMSGGQQRMVGFATVLIGELPVLILDEPTNELDPERRRQLWDLLAEKNRREGTTILLVTHNVLEAEQVVDKVAVIDHGKLLAYDTVRKLKQQVDSRLRLELTVQSHAGDRLADMLASYGTIDRPAEQKLRLFMEKDRAGEALQTVLSQAGEACEEYRLVPPSLEDVYFTLGGKEGSI</sequence>
<keyword evidence="2" id="KW-0547">Nucleotide-binding</keyword>
<dbReference type="PANTHER" id="PTHR42711:SF19">
    <property type="entry name" value="DOXORUBICIN RESISTANCE ATP-BINDING PROTEIN DRRA"/>
    <property type="match status" value="1"/>
</dbReference>
<dbReference type="Gene3D" id="3.40.50.300">
    <property type="entry name" value="P-loop containing nucleotide triphosphate hydrolases"/>
    <property type="match status" value="1"/>
</dbReference>
<evidence type="ECO:0000313" key="5">
    <source>
        <dbReference type="EMBL" id="MFD2172063.1"/>
    </source>
</evidence>
<reference evidence="6" key="1">
    <citation type="journal article" date="2019" name="Int. J. Syst. Evol. Microbiol.">
        <title>The Global Catalogue of Microorganisms (GCM) 10K type strain sequencing project: providing services to taxonomists for standard genome sequencing and annotation.</title>
        <authorList>
            <consortium name="The Broad Institute Genomics Platform"/>
            <consortium name="The Broad Institute Genome Sequencing Center for Infectious Disease"/>
            <person name="Wu L."/>
            <person name="Ma J."/>
        </authorList>
    </citation>
    <scope>NUCLEOTIDE SEQUENCE [LARGE SCALE GENOMIC DNA]</scope>
    <source>
        <strain evidence="6">CGMCC 1.13574</strain>
    </source>
</reference>
<accession>A0ABW5A3U8</accession>
<keyword evidence="3 5" id="KW-0067">ATP-binding</keyword>
<proteinExistence type="predicted"/>
<dbReference type="SMART" id="SM00382">
    <property type="entry name" value="AAA"/>
    <property type="match status" value="1"/>
</dbReference>
<dbReference type="PROSITE" id="PS50893">
    <property type="entry name" value="ABC_TRANSPORTER_2"/>
    <property type="match status" value="1"/>
</dbReference>
<name>A0ABW5A3U8_9BACL</name>
<gene>
    <name evidence="5" type="ORF">ACFSOY_19030</name>
</gene>
<dbReference type="PANTHER" id="PTHR42711">
    <property type="entry name" value="ABC TRANSPORTER ATP-BINDING PROTEIN"/>
    <property type="match status" value="1"/>
</dbReference>
<evidence type="ECO:0000259" key="4">
    <source>
        <dbReference type="PROSITE" id="PS50893"/>
    </source>
</evidence>
<dbReference type="EMBL" id="JBHUIO010000011">
    <property type="protein sequence ID" value="MFD2172063.1"/>
    <property type="molecule type" value="Genomic_DNA"/>
</dbReference>
<protein>
    <submittedName>
        <fullName evidence="5">ABC transporter ATP-binding protein</fullName>
    </submittedName>
</protein>
<evidence type="ECO:0000256" key="1">
    <source>
        <dbReference type="ARBA" id="ARBA00022448"/>
    </source>
</evidence>
<dbReference type="InterPro" id="IPR003439">
    <property type="entry name" value="ABC_transporter-like_ATP-bd"/>
</dbReference>
<dbReference type="Proteomes" id="UP001597343">
    <property type="component" value="Unassembled WGS sequence"/>
</dbReference>
<keyword evidence="6" id="KW-1185">Reference proteome</keyword>
<dbReference type="PROSITE" id="PS00211">
    <property type="entry name" value="ABC_TRANSPORTER_1"/>
    <property type="match status" value="1"/>
</dbReference>
<dbReference type="InterPro" id="IPR027417">
    <property type="entry name" value="P-loop_NTPase"/>
</dbReference>